<evidence type="ECO:0000259" key="1">
    <source>
        <dbReference type="Pfam" id="PF13568"/>
    </source>
</evidence>
<evidence type="ECO:0000313" key="3">
    <source>
        <dbReference type="Proteomes" id="UP001155182"/>
    </source>
</evidence>
<protein>
    <submittedName>
        <fullName evidence="2">PorT family protein</fullName>
    </submittedName>
</protein>
<dbReference type="EMBL" id="JAMWYS010000036">
    <property type="protein sequence ID" value="MCO4293527.1"/>
    <property type="molecule type" value="Genomic_DNA"/>
</dbReference>
<feature type="domain" description="Outer membrane protein beta-barrel" evidence="1">
    <location>
        <begin position="26"/>
        <end position="175"/>
    </location>
</feature>
<dbReference type="InterPro" id="IPR025665">
    <property type="entry name" value="Beta-barrel_OMP_2"/>
</dbReference>
<name>A0A9X2JCI8_9SPHI</name>
<proteinExistence type="predicted"/>
<reference evidence="2" key="1">
    <citation type="submission" date="2022-06" db="EMBL/GenBank/DDBJ databases">
        <title>Solitalea sp. MAHUQ-68 isolated from rhizospheric soil.</title>
        <authorList>
            <person name="Huq M.A."/>
        </authorList>
    </citation>
    <scope>NUCLEOTIDE SEQUENCE</scope>
    <source>
        <strain evidence="2">MAHUQ-68</strain>
    </source>
</reference>
<keyword evidence="3" id="KW-1185">Reference proteome</keyword>
<evidence type="ECO:0000313" key="2">
    <source>
        <dbReference type="EMBL" id="MCO4293527.1"/>
    </source>
</evidence>
<dbReference type="Proteomes" id="UP001155182">
    <property type="component" value="Unassembled WGS sequence"/>
</dbReference>
<organism evidence="2 3">
    <name type="scientific">Solitalea agri</name>
    <dbReference type="NCBI Taxonomy" id="2953739"/>
    <lineage>
        <taxon>Bacteria</taxon>
        <taxon>Pseudomonadati</taxon>
        <taxon>Bacteroidota</taxon>
        <taxon>Sphingobacteriia</taxon>
        <taxon>Sphingobacteriales</taxon>
        <taxon>Sphingobacteriaceae</taxon>
        <taxon>Solitalea</taxon>
    </lineage>
</organism>
<accession>A0A9X2JCI8</accession>
<sequence>MSKAQNFDLGLKVHPLFGWMKPGQGSNSGVLTGFSYGLMGDFYVKERYAFSTEFAITSMGGTVVEGDSQNGIETTYKLKYIEIPLSMKLKTNKVGQGQFYGQFGFVPGFNIGAKANGTETINGISTDFDDKDVEDNINGMRLGLLIGGGYEYYFDNSTRLALGLSFNNGFTDVFDAGKATNSYMALNLGIFF</sequence>
<dbReference type="RefSeq" id="WP_252588182.1">
    <property type="nucleotide sequence ID" value="NZ_JAMWYS010000036.1"/>
</dbReference>
<comment type="caution">
    <text evidence="2">The sequence shown here is derived from an EMBL/GenBank/DDBJ whole genome shotgun (WGS) entry which is preliminary data.</text>
</comment>
<dbReference type="Pfam" id="PF13568">
    <property type="entry name" value="OMP_b-brl_2"/>
    <property type="match status" value="1"/>
</dbReference>
<dbReference type="AlphaFoldDB" id="A0A9X2JCI8"/>
<gene>
    <name evidence="2" type="ORF">NF867_11695</name>
</gene>